<dbReference type="Pfam" id="PF22973">
    <property type="entry name" value="GWD1_pHisD"/>
    <property type="match status" value="1"/>
</dbReference>
<evidence type="ECO:0000256" key="1">
    <source>
        <dbReference type="ARBA" id="ARBA00001946"/>
    </source>
</evidence>
<proteinExistence type="inferred from homology"/>
<evidence type="ECO:0000259" key="12">
    <source>
        <dbReference type="Pfam" id="PF22973"/>
    </source>
</evidence>
<evidence type="ECO:0000256" key="9">
    <source>
        <dbReference type="ARBA" id="ARBA00022842"/>
    </source>
</evidence>
<dbReference type="Gene3D" id="3.30.1490.20">
    <property type="entry name" value="ATP-grasp fold, A domain"/>
    <property type="match status" value="1"/>
</dbReference>
<evidence type="ECO:0000259" key="11">
    <source>
        <dbReference type="Pfam" id="PF01326"/>
    </source>
</evidence>
<evidence type="ECO:0000256" key="3">
    <source>
        <dbReference type="ARBA" id="ARBA00011738"/>
    </source>
</evidence>
<evidence type="ECO:0000256" key="7">
    <source>
        <dbReference type="ARBA" id="ARBA00022777"/>
    </source>
</evidence>
<evidence type="ECO:0000256" key="4">
    <source>
        <dbReference type="ARBA" id="ARBA00022679"/>
    </source>
</evidence>
<evidence type="ECO:0000256" key="6">
    <source>
        <dbReference type="ARBA" id="ARBA00022741"/>
    </source>
</evidence>
<dbReference type="InterPro" id="IPR054481">
    <property type="entry name" value="GWD1_pHisD"/>
</dbReference>
<evidence type="ECO:0000256" key="10">
    <source>
        <dbReference type="ARBA" id="ARBA00023277"/>
    </source>
</evidence>
<keyword evidence="7" id="KW-0418">Kinase</keyword>
<gene>
    <name evidence="13" type="ORF">CCMP2556_LOCUS4483</name>
</gene>
<keyword evidence="8" id="KW-0067">ATP-binding</keyword>
<dbReference type="PANTHER" id="PTHR46999">
    <property type="entry name" value="ALPHA-GLUCAN WATER DIKINASE 1, CHLOROPLASTIC-RELATED"/>
    <property type="match status" value="1"/>
</dbReference>
<dbReference type="Pfam" id="PF01326">
    <property type="entry name" value="PPDK_N"/>
    <property type="match status" value="1"/>
</dbReference>
<keyword evidence="4" id="KW-0808">Transferase</keyword>
<evidence type="ECO:0000256" key="5">
    <source>
        <dbReference type="ARBA" id="ARBA00022723"/>
    </source>
</evidence>
<evidence type="ECO:0000256" key="2">
    <source>
        <dbReference type="ARBA" id="ARBA00007837"/>
    </source>
</evidence>
<reference evidence="13 14" key="1">
    <citation type="submission" date="2024-02" db="EMBL/GenBank/DDBJ databases">
        <authorList>
            <person name="Chen Y."/>
            <person name="Shah S."/>
            <person name="Dougan E. K."/>
            <person name="Thang M."/>
            <person name="Chan C."/>
        </authorList>
    </citation>
    <scope>NUCLEOTIDE SEQUENCE [LARGE SCALE GENOMIC DNA]</scope>
</reference>
<sequence>MPTYPIDGGAEIAVNPSGGFGKAPLSLNFQCRHVRRMLSINSGGVLERGFAGRLHWAVLNADGAWQAPAVQPDGSQDCDGTASSAHLNGDGNVTMTFRSGQVPEKITFVLVIEVGGQTHWLKGPGGENFVVDVAALAAEVGGGGLGGEARVAPREPTWPELEKAKAAALLSQKVASAAKSDTSAPVVRRRRAKAPAMVNSSDLFVKAGEMQVEQGLGSIKWTATVGADEVNVFLEALLELSEDAEVSLHWGAAPSAGSEWQPIDTLPSNCKAFDDVAARVVVPGQARLVLSFKRAQAPKAPRWLSFVLYIKFGSGELWLKRDGGDNFWVPVPRHCQAETRYQHFTQFQAAEVDFEAAAWIATVLCLADAKALEWYRKSGYQPKDMAHAQERIGGVMSAAVSNAQDPRIRTLLRLAVKAVPRGSSGGGDAIRHGILNIMRTHGIKEGHRPGIECKFIEQWHQKLHTNSAPDDIAICEGYLAYLSSGNVDEMYRVMWECGKLTREDLGKMCQMGFKDHTKSGGRGLNFTPVHLPHMYNDVKSFLGLLKHVHGGSDLFSLCEACKGQYPDHESECLAFDIFHSRDDPFSMGKILDLRRRLEPLCWKRDILMLDVAMEEQLRSLAERSNVAEIPRDGLLTFIFQILEDLMMSRHDPSLQQGYALLQKLMQQSNKWTPEWCKMLHAAFDRIALTCTATADVISTALQNCADELLEAGSKPGAVFCPDSKHLGTFGEEKARCLTERVLAQTLKVFMPQVRRWSGLGPWEVVAAGGLGGAVGILQSCHELPTEAPSEAQLLVLETMTGWEETTLDDIPANINAILLPAGQAVDTLSHVAIRARNQEVLLASCDEEQQLQELRKLQGQNLRLQVSATGEVTWTATSEKSKLKDRRKAIAASGLLQVFVTQSKPCSHSEETMQPPPPPPSAVLKASDFTKNPKSIGGKSLHLAELMADGTYRVPTSATIPYGIFEQALKDKEVLAEGDMAEARKFLEEELAVPSSVRPALDAALGEASKALDAGDWQRALKRVWASKWTDRAVASRKQMKVPDKALYLAVLVQPVVHARYAFVIHTRSPLPGASPSSALVELCVGLGESLVSNAPGRALSASVEGRVGWVECGPCIFAVEVDVKECPYDLDSNFRPVVLIGQAINVHVYPSKPEGVFVPPGANAA</sequence>
<comment type="cofactor">
    <cofactor evidence="1">
        <name>Mg(2+)</name>
        <dbReference type="ChEBI" id="CHEBI:18420"/>
    </cofactor>
</comment>
<feature type="domain" description="Alpha-glucan water dikinase phosphohistidine-like" evidence="12">
    <location>
        <begin position="762"/>
        <end position="881"/>
    </location>
</feature>
<evidence type="ECO:0000256" key="8">
    <source>
        <dbReference type="ARBA" id="ARBA00022840"/>
    </source>
</evidence>
<dbReference type="EMBL" id="CAXAMN010001847">
    <property type="protein sequence ID" value="CAK8996510.1"/>
    <property type="molecule type" value="Genomic_DNA"/>
</dbReference>
<keyword evidence="10" id="KW-0119">Carbohydrate metabolism</keyword>
<protein>
    <recommendedName>
        <fullName evidence="15">Pyruvate phosphate dikinase AMP/ATP-binding domain-containing protein</fullName>
    </recommendedName>
</protein>
<comment type="caution">
    <text evidence="13">The sequence shown here is derived from an EMBL/GenBank/DDBJ whole genome shotgun (WGS) entry which is preliminary data.</text>
</comment>
<evidence type="ECO:0000313" key="14">
    <source>
        <dbReference type="Proteomes" id="UP001642484"/>
    </source>
</evidence>
<comment type="subunit">
    <text evidence="3">Homodimer.</text>
</comment>
<dbReference type="Proteomes" id="UP001642484">
    <property type="component" value="Unassembled WGS sequence"/>
</dbReference>
<keyword evidence="6" id="KW-0547">Nucleotide-binding</keyword>
<keyword evidence="14" id="KW-1185">Reference proteome</keyword>
<dbReference type="InterPro" id="IPR013815">
    <property type="entry name" value="ATP_grasp_subdomain_1"/>
</dbReference>
<keyword evidence="5" id="KW-0479">Metal-binding</keyword>
<accession>A0ABP0I1P7</accession>
<organism evidence="13 14">
    <name type="scientific">Durusdinium trenchii</name>
    <dbReference type="NCBI Taxonomy" id="1381693"/>
    <lineage>
        <taxon>Eukaryota</taxon>
        <taxon>Sar</taxon>
        <taxon>Alveolata</taxon>
        <taxon>Dinophyceae</taxon>
        <taxon>Suessiales</taxon>
        <taxon>Symbiodiniaceae</taxon>
        <taxon>Durusdinium</taxon>
    </lineage>
</organism>
<name>A0ABP0I1P7_9DINO</name>
<keyword evidence="9" id="KW-0460">Magnesium</keyword>
<evidence type="ECO:0008006" key="15">
    <source>
        <dbReference type="Google" id="ProtNLM"/>
    </source>
</evidence>
<comment type="similarity">
    <text evidence="2">Belongs to the PEP-utilizing enzyme family.</text>
</comment>
<dbReference type="InterPro" id="IPR002192">
    <property type="entry name" value="PPDK_AMP/ATP-bd"/>
</dbReference>
<feature type="domain" description="Pyruvate phosphate dikinase AMP/ATP-binding" evidence="11">
    <location>
        <begin position="1019"/>
        <end position="1094"/>
    </location>
</feature>
<evidence type="ECO:0000313" key="13">
    <source>
        <dbReference type="EMBL" id="CAK8996510.1"/>
    </source>
</evidence>
<dbReference type="PANTHER" id="PTHR46999:SF1">
    <property type="entry name" value="ALPHA-GLUCAN WATER DIKINASE 1, CHLOROPLASTIC"/>
    <property type="match status" value="1"/>
</dbReference>
<dbReference type="SUPFAM" id="SSF56059">
    <property type="entry name" value="Glutathione synthetase ATP-binding domain-like"/>
    <property type="match status" value="1"/>
</dbReference>